<proteinExistence type="predicted"/>
<sequence>MVKSGYCNVPWPVANPQTKSPYETASNLTYSQSAYLINRTIGPFVLPATVHYTFTRTSLVTIAISKPDYSTLIGHVNNPLYAKGINGIFSQTVTRRTLKTPWFKCKGKRDTFFEFLLILDRLLLLEACDFSLIIDSLRFGESRLPAPGRNNELLSRK</sequence>
<protein>
    <submittedName>
        <fullName evidence="1">Uncharacterized protein</fullName>
    </submittedName>
</protein>
<dbReference type="AlphaFoldDB" id="A0A1Y1KE48"/>
<name>A0A1Y1KE48_PHOPY</name>
<dbReference type="EMBL" id="GEZM01087546">
    <property type="protein sequence ID" value="JAV58621.1"/>
    <property type="molecule type" value="Transcribed_RNA"/>
</dbReference>
<reference evidence="1" key="1">
    <citation type="journal article" date="2016" name="Sci. Rep.">
        <title>Molecular characterization of firefly nuptial gifts: a multi-omics approach sheds light on postcopulatory sexual selection.</title>
        <authorList>
            <person name="Al-Wathiqui N."/>
            <person name="Fallon T.R."/>
            <person name="South A."/>
            <person name="Weng J.K."/>
            <person name="Lewis S.M."/>
        </authorList>
    </citation>
    <scope>NUCLEOTIDE SEQUENCE</scope>
</reference>
<accession>A0A1Y1KE48</accession>
<evidence type="ECO:0000313" key="1">
    <source>
        <dbReference type="EMBL" id="JAV58621.1"/>
    </source>
</evidence>
<organism evidence="1">
    <name type="scientific">Photinus pyralis</name>
    <name type="common">Common eastern firefly</name>
    <name type="synonym">Lampyris pyralis</name>
    <dbReference type="NCBI Taxonomy" id="7054"/>
    <lineage>
        <taxon>Eukaryota</taxon>
        <taxon>Metazoa</taxon>
        <taxon>Ecdysozoa</taxon>
        <taxon>Arthropoda</taxon>
        <taxon>Hexapoda</taxon>
        <taxon>Insecta</taxon>
        <taxon>Pterygota</taxon>
        <taxon>Neoptera</taxon>
        <taxon>Endopterygota</taxon>
        <taxon>Coleoptera</taxon>
        <taxon>Polyphaga</taxon>
        <taxon>Elateriformia</taxon>
        <taxon>Elateroidea</taxon>
        <taxon>Lampyridae</taxon>
        <taxon>Lampyrinae</taxon>
        <taxon>Photinus</taxon>
    </lineage>
</organism>